<dbReference type="GO" id="GO:0016787">
    <property type="term" value="F:hydrolase activity"/>
    <property type="evidence" value="ECO:0007669"/>
    <property type="project" value="UniProtKB-KW"/>
</dbReference>
<dbReference type="RefSeq" id="XP_066659824.1">
    <property type="nucleotide sequence ID" value="XM_066802699.1"/>
</dbReference>
<comment type="caution">
    <text evidence="4">The sequence shown here is derived from an EMBL/GenBank/DDBJ whole genome shotgun (WGS) entry which is preliminary data.</text>
</comment>
<dbReference type="Proteomes" id="UP001360953">
    <property type="component" value="Unassembled WGS sequence"/>
</dbReference>
<evidence type="ECO:0000259" key="3">
    <source>
        <dbReference type="SMART" id="SM00490"/>
    </source>
</evidence>
<dbReference type="InterPro" id="IPR049730">
    <property type="entry name" value="SNF2/RAD54-like_C"/>
</dbReference>
<dbReference type="Pfam" id="PF00271">
    <property type="entry name" value="Helicase_C"/>
    <property type="match status" value="1"/>
</dbReference>
<accession>A0ABR1M9Q7</accession>
<evidence type="ECO:0000313" key="4">
    <source>
        <dbReference type="EMBL" id="KAK7544589.1"/>
    </source>
</evidence>
<feature type="region of interest" description="Disordered" evidence="2">
    <location>
        <begin position="350"/>
        <end position="431"/>
    </location>
</feature>
<sequence length="431" mass="47261">MGTLPREPSEKQVIEYYQALNPTDPAISAVNTFDLLLSDGLLTTRAAEEVLSKIMAFVSISRSLATKVDRGPKFGGIWKAAKGVAPYDFHTLESIFGPNEKKTYTSVCSNWVPNFDNAGRNEESARKGNSRGFWSKVAVRRLAIATFAPMLELAAIWGSGPETTRLAQEQRIEKAFNNKDHGLSWLLGVVIEDPAIEPGSITNAAMIARYLARRSPKLRALATILATHVPRRERVLVLAEHPATQWLIELFLMVVGLGVASIKQDTSHEDRAELLTEFSNGASTKFDVLVSTVRLLGTGLNAHRACHVLVLPDATCGSGYTVHAIGRVHRLGQEHRQHCYQLSVKDSQEKASEFMAPRSSASTPAKRQRQGTDNDTESDDSSSDELPLKKLRHAGRQDSLMGGQDTPTPKLEPKPKLAPTPIPKVKSEDTP</sequence>
<evidence type="ECO:0000256" key="2">
    <source>
        <dbReference type="SAM" id="MobiDB-lite"/>
    </source>
</evidence>
<gene>
    <name evidence="4" type="ORF">J3D65DRAFT_663831</name>
</gene>
<name>A0ABR1M9Q7_9PEZI</name>
<dbReference type="CDD" id="cd18793">
    <property type="entry name" value="SF2_C_SNF"/>
    <property type="match status" value="1"/>
</dbReference>
<dbReference type="Gene3D" id="3.40.50.300">
    <property type="entry name" value="P-loop containing nucleotide triphosphate hydrolases"/>
    <property type="match status" value="1"/>
</dbReference>
<reference evidence="4 5" key="1">
    <citation type="submission" date="2024-04" db="EMBL/GenBank/DDBJ databases">
        <title>Phyllosticta paracitricarpa is synonymous to the EU quarantine fungus P. citricarpa based on phylogenomic analyses.</title>
        <authorList>
            <consortium name="Lawrence Berkeley National Laboratory"/>
            <person name="Van ingen-buijs V.A."/>
            <person name="Van westerhoven A.C."/>
            <person name="Haridas S."/>
            <person name="Skiadas P."/>
            <person name="Martin F."/>
            <person name="Groenewald J.Z."/>
            <person name="Crous P.W."/>
            <person name="Seidl M.F."/>
        </authorList>
    </citation>
    <scope>NUCLEOTIDE SEQUENCE [LARGE SCALE GENOMIC DNA]</scope>
    <source>
        <strain evidence="4 5">CPC 17464</strain>
    </source>
</reference>
<organism evidence="4 5">
    <name type="scientific">Phyllosticta citribraziliensis</name>
    <dbReference type="NCBI Taxonomy" id="989973"/>
    <lineage>
        <taxon>Eukaryota</taxon>
        <taxon>Fungi</taxon>
        <taxon>Dikarya</taxon>
        <taxon>Ascomycota</taxon>
        <taxon>Pezizomycotina</taxon>
        <taxon>Dothideomycetes</taxon>
        <taxon>Dothideomycetes incertae sedis</taxon>
        <taxon>Botryosphaeriales</taxon>
        <taxon>Phyllostictaceae</taxon>
        <taxon>Phyllosticta</taxon>
    </lineage>
</organism>
<feature type="domain" description="Helicase C-terminal" evidence="3">
    <location>
        <begin position="245"/>
        <end position="332"/>
    </location>
</feature>
<dbReference type="InterPro" id="IPR001650">
    <property type="entry name" value="Helicase_C-like"/>
</dbReference>
<feature type="compositionally biased region" description="Acidic residues" evidence="2">
    <location>
        <begin position="374"/>
        <end position="383"/>
    </location>
</feature>
<keyword evidence="1 4" id="KW-0378">Hydrolase</keyword>
<dbReference type="InterPro" id="IPR027417">
    <property type="entry name" value="P-loop_NTPase"/>
</dbReference>
<dbReference type="SMART" id="SM00490">
    <property type="entry name" value="HELICc"/>
    <property type="match status" value="1"/>
</dbReference>
<dbReference type="SUPFAM" id="SSF52540">
    <property type="entry name" value="P-loop containing nucleoside triphosphate hydrolases"/>
    <property type="match status" value="1"/>
</dbReference>
<protein>
    <submittedName>
        <fullName evidence="4">P-loop containing nucleoside triphosphate hydrolase protein</fullName>
    </submittedName>
</protein>
<keyword evidence="5" id="KW-1185">Reference proteome</keyword>
<evidence type="ECO:0000256" key="1">
    <source>
        <dbReference type="ARBA" id="ARBA00022801"/>
    </source>
</evidence>
<dbReference type="PANTHER" id="PTHR10799">
    <property type="entry name" value="SNF2/RAD54 HELICASE FAMILY"/>
    <property type="match status" value="1"/>
</dbReference>
<dbReference type="EMBL" id="JBBPEH010000001">
    <property type="protein sequence ID" value="KAK7544589.1"/>
    <property type="molecule type" value="Genomic_DNA"/>
</dbReference>
<evidence type="ECO:0000313" key="5">
    <source>
        <dbReference type="Proteomes" id="UP001360953"/>
    </source>
</evidence>
<dbReference type="GeneID" id="92035605"/>
<proteinExistence type="predicted"/>